<evidence type="ECO:0000313" key="14">
    <source>
        <dbReference type="Proteomes" id="UP000663873"/>
    </source>
</evidence>
<protein>
    <submittedName>
        <fullName evidence="5">Uncharacterized protein</fullName>
    </submittedName>
</protein>
<keyword evidence="14" id="KW-1185">Reference proteome</keyword>
<organism evidence="5 13">
    <name type="scientific">Rotaria socialis</name>
    <dbReference type="NCBI Taxonomy" id="392032"/>
    <lineage>
        <taxon>Eukaryota</taxon>
        <taxon>Metazoa</taxon>
        <taxon>Spiralia</taxon>
        <taxon>Gnathifera</taxon>
        <taxon>Rotifera</taxon>
        <taxon>Eurotatoria</taxon>
        <taxon>Bdelloidea</taxon>
        <taxon>Philodinida</taxon>
        <taxon>Philodinidae</taxon>
        <taxon>Rotaria</taxon>
    </lineage>
</organism>
<dbReference type="EMBL" id="CAJOBP010005446">
    <property type="protein sequence ID" value="CAF4469764.1"/>
    <property type="molecule type" value="Genomic_DNA"/>
</dbReference>
<sequence length="110" mass="12250">MFRRTLLIVLLFLFCILFTITNSKSQCSCSCCKGNRCIKRYQGSVSLPTCSAKTCKHACKIRYPGQCSGSPGSLLATCIKSKSPARSSLVQRMKSKVKPSSKTHSYRRPY</sequence>
<dbReference type="EMBL" id="CAJOBR010002759">
    <property type="protein sequence ID" value="CAF4702462.1"/>
    <property type="molecule type" value="Genomic_DNA"/>
</dbReference>
<comment type="caution">
    <text evidence="5">The sequence shown here is derived from an EMBL/GenBank/DDBJ whole genome shotgun (WGS) entry which is preliminary data.</text>
</comment>
<reference evidence="5" key="1">
    <citation type="submission" date="2021-02" db="EMBL/GenBank/DDBJ databases">
        <authorList>
            <person name="Nowell W R."/>
        </authorList>
    </citation>
    <scope>NUCLEOTIDE SEQUENCE</scope>
</reference>
<dbReference type="EMBL" id="CAJNYU010000523">
    <property type="protein sequence ID" value="CAF3370963.1"/>
    <property type="molecule type" value="Genomic_DNA"/>
</dbReference>
<dbReference type="Proteomes" id="UP000663873">
    <property type="component" value="Unassembled WGS sequence"/>
</dbReference>
<evidence type="ECO:0000313" key="8">
    <source>
        <dbReference type="EMBL" id="CAF4469764.1"/>
    </source>
</evidence>
<evidence type="ECO:0000313" key="5">
    <source>
        <dbReference type="EMBL" id="CAF3376997.1"/>
    </source>
</evidence>
<proteinExistence type="predicted"/>
<evidence type="ECO:0000313" key="10">
    <source>
        <dbReference type="EMBL" id="CAF4623202.1"/>
    </source>
</evidence>
<feature type="compositionally biased region" description="Basic residues" evidence="1">
    <location>
        <begin position="93"/>
        <end position="110"/>
    </location>
</feature>
<evidence type="ECO:0000256" key="1">
    <source>
        <dbReference type="SAM" id="MobiDB-lite"/>
    </source>
</evidence>
<evidence type="ECO:0000313" key="9">
    <source>
        <dbReference type="EMBL" id="CAF4516185.1"/>
    </source>
</evidence>
<evidence type="ECO:0000313" key="6">
    <source>
        <dbReference type="EMBL" id="CAF3460271.1"/>
    </source>
</evidence>
<dbReference type="OrthoDB" id="10064280at2759"/>
<dbReference type="EMBL" id="CAJOBQ010003967">
    <property type="protein sequence ID" value="CAF4623202.1"/>
    <property type="molecule type" value="Genomic_DNA"/>
</dbReference>
<dbReference type="EMBL" id="CAJOBS010004288">
    <property type="protein sequence ID" value="CAF4878392.1"/>
    <property type="molecule type" value="Genomic_DNA"/>
</dbReference>
<feature type="signal peptide" evidence="2">
    <location>
        <begin position="1"/>
        <end position="23"/>
    </location>
</feature>
<dbReference type="EMBL" id="CAJNXB010000128">
    <property type="protein sequence ID" value="CAF3028680.1"/>
    <property type="molecule type" value="Genomic_DNA"/>
</dbReference>
<dbReference type="Proteomes" id="UP000663825">
    <property type="component" value="Unassembled WGS sequence"/>
</dbReference>
<dbReference type="Proteomes" id="UP000663869">
    <property type="component" value="Unassembled WGS sequence"/>
</dbReference>
<dbReference type="Proteomes" id="UP000663833">
    <property type="component" value="Unassembled WGS sequence"/>
</dbReference>
<evidence type="ECO:0000313" key="3">
    <source>
        <dbReference type="EMBL" id="CAF3028680.1"/>
    </source>
</evidence>
<evidence type="ECO:0000313" key="12">
    <source>
        <dbReference type="EMBL" id="CAF4878392.1"/>
    </source>
</evidence>
<dbReference type="EMBL" id="CAJNYV010003522">
    <property type="protein sequence ID" value="CAF3584459.1"/>
    <property type="molecule type" value="Genomic_DNA"/>
</dbReference>
<dbReference type="EMBL" id="CAJNYD010002925">
    <property type="protein sequence ID" value="CAF3460271.1"/>
    <property type="molecule type" value="Genomic_DNA"/>
</dbReference>
<evidence type="ECO:0000313" key="4">
    <source>
        <dbReference type="EMBL" id="CAF3370963.1"/>
    </source>
</evidence>
<dbReference type="EMBL" id="CAJNYT010000841">
    <property type="protein sequence ID" value="CAF3376997.1"/>
    <property type="molecule type" value="Genomic_DNA"/>
</dbReference>
<accession>A0A817Y4T7</accession>
<dbReference type="AlphaFoldDB" id="A0A817Y4T7"/>
<evidence type="ECO:0000256" key="2">
    <source>
        <dbReference type="SAM" id="SignalP"/>
    </source>
</evidence>
<keyword evidence="2" id="KW-0732">Signal</keyword>
<evidence type="ECO:0000313" key="13">
    <source>
        <dbReference type="Proteomes" id="UP000663872"/>
    </source>
</evidence>
<evidence type="ECO:0000313" key="7">
    <source>
        <dbReference type="EMBL" id="CAF3584459.1"/>
    </source>
</evidence>
<feature type="region of interest" description="Disordered" evidence="1">
    <location>
        <begin position="87"/>
        <end position="110"/>
    </location>
</feature>
<feature type="chain" id="PRO_5044132376" evidence="2">
    <location>
        <begin position="24"/>
        <end position="110"/>
    </location>
</feature>
<name>A0A817Y4T7_9BILA</name>
<dbReference type="Proteomes" id="UP000663848">
    <property type="component" value="Unassembled WGS sequence"/>
</dbReference>
<dbReference type="Proteomes" id="UP000663872">
    <property type="component" value="Unassembled WGS sequence"/>
</dbReference>
<gene>
    <name evidence="4" type="ORF">FME351_LOCUS6333</name>
    <name evidence="5" type="ORF">GRG538_LOCUS7838</name>
    <name evidence="9" type="ORF">HFQ381_LOCUS28814</name>
    <name evidence="7" type="ORF">KIK155_LOCUS20117</name>
    <name evidence="6" type="ORF">LUA448_LOCUS22594</name>
    <name evidence="11" type="ORF">QYT958_LOCUS17859</name>
    <name evidence="3" type="ORF">TIS948_LOCUS2853</name>
    <name evidence="12" type="ORF">TOA249_LOCUS29061</name>
    <name evidence="10" type="ORF">TSG867_LOCUS29152</name>
    <name evidence="8" type="ORF">UJA718_LOCUS24101</name>
</gene>
<dbReference type="Proteomes" id="UP000663851">
    <property type="component" value="Unassembled WGS sequence"/>
</dbReference>
<evidence type="ECO:0000313" key="11">
    <source>
        <dbReference type="EMBL" id="CAF4702462.1"/>
    </source>
</evidence>
<dbReference type="Proteomes" id="UP000663838">
    <property type="component" value="Unassembled WGS sequence"/>
</dbReference>
<dbReference type="Proteomes" id="UP000663862">
    <property type="component" value="Unassembled WGS sequence"/>
</dbReference>
<dbReference type="Proteomes" id="UP000663865">
    <property type="component" value="Unassembled WGS sequence"/>
</dbReference>
<dbReference type="EMBL" id="CAJOBO010004258">
    <property type="protein sequence ID" value="CAF4516185.1"/>
    <property type="molecule type" value="Genomic_DNA"/>
</dbReference>